<sequence length="479" mass="52577">MITPSVYFDANGNSELTALDTLVKKAPPMQVKDAEPDNYEPLAKFLNECVKCADKAIEKSGVRKGGCLYPNLTFFKWGRVMRDRVERSEPLKPDVIGVDSKDKPDECNWSPPEGSESPRVEIPVEVKDNWPVLVPQVGTYALGLTMASPLRSNSLVIGFNTKFAVKLNPGDSKGTIVGAIRFMLFQHGGISSSEDLDMAATSDGRIQVVRILARIMLWQTEMDAGIPAFTNGVTICLPKSPTLPNDLVFFYVQRVLCHRLSLRGRNTFVARIGPVKPKSVDLRPMNQTQRDDKPPLRKKPRIAKSQPATTESTASQGTCEEPLTALITPRQFTNQQVEYTSSTPTIFAPGVTCLDDNSNLVVKCVWSTKDRAGIESAMYAACSGEFGCPAFGCSFPARFPDGRLVTNAPYLPDVDDIESRFWKVGNAESQPDHVEERSLQVTVLLEEGQSLEACEDSADLVICVGHALLGKPCSLFIDL</sequence>
<dbReference type="EMBL" id="KN881197">
    <property type="protein sequence ID" value="KIY60859.1"/>
    <property type="molecule type" value="Genomic_DNA"/>
</dbReference>
<reference evidence="2 3" key="1">
    <citation type="journal article" date="2015" name="Fungal Genet. Biol.">
        <title>Evolution of novel wood decay mechanisms in Agaricales revealed by the genome sequences of Fistulina hepatica and Cylindrobasidium torrendii.</title>
        <authorList>
            <person name="Floudas D."/>
            <person name="Held B.W."/>
            <person name="Riley R."/>
            <person name="Nagy L.G."/>
            <person name="Koehler G."/>
            <person name="Ransdell A.S."/>
            <person name="Younus H."/>
            <person name="Chow J."/>
            <person name="Chiniquy J."/>
            <person name="Lipzen A."/>
            <person name="Tritt A."/>
            <person name="Sun H."/>
            <person name="Haridas S."/>
            <person name="LaButti K."/>
            <person name="Ohm R.A."/>
            <person name="Kues U."/>
            <person name="Blanchette R.A."/>
            <person name="Grigoriev I.V."/>
            <person name="Minto R.E."/>
            <person name="Hibbett D.S."/>
        </authorList>
    </citation>
    <scope>NUCLEOTIDE SEQUENCE [LARGE SCALE GENOMIC DNA]</scope>
    <source>
        <strain evidence="2 3">FP15055 ss-10</strain>
    </source>
</reference>
<accession>A0A0D7ASP9</accession>
<feature type="region of interest" description="Disordered" evidence="1">
    <location>
        <begin position="94"/>
        <end position="118"/>
    </location>
</feature>
<protein>
    <submittedName>
        <fullName evidence="2">Uncharacterized protein</fullName>
    </submittedName>
</protein>
<evidence type="ECO:0000256" key="1">
    <source>
        <dbReference type="SAM" id="MobiDB-lite"/>
    </source>
</evidence>
<dbReference type="STRING" id="1314674.A0A0D7ASP9"/>
<organism evidence="2 3">
    <name type="scientific">Cylindrobasidium torrendii FP15055 ss-10</name>
    <dbReference type="NCBI Taxonomy" id="1314674"/>
    <lineage>
        <taxon>Eukaryota</taxon>
        <taxon>Fungi</taxon>
        <taxon>Dikarya</taxon>
        <taxon>Basidiomycota</taxon>
        <taxon>Agaricomycotina</taxon>
        <taxon>Agaricomycetes</taxon>
        <taxon>Agaricomycetidae</taxon>
        <taxon>Agaricales</taxon>
        <taxon>Marasmiineae</taxon>
        <taxon>Physalacriaceae</taxon>
        <taxon>Cylindrobasidium</taxon>
    </lineage>
</organism>
<proteinExistence type="predicted"/>
<gene>
    <name evidence="2" type="ORF">CYLTODRAFT_460351</name>
</gene>
<keyword evidence="3" id="KW-1185">Reference proteome</keyword>
<evidence type="ECO:0000313" key="2">
    <source>
        <dbReference type="EMBL" id="KIY60859.1"/>
    </source>
</evidence>
<dbReference type="Proteomes" id="UP000054007">
    <property type="component" value="Unassembled WGS sequence"/>
</dbReference>
<dbReference type="OrthoDB" id="3182677at2759"/>
<dbReference type="AlphaFoldDB" id="A0A0D7ASP9"/>
<name>A0A0D7ASP9_9AGAR</name>
<feature type="region of interest" description="Disordered" evidence="1">
    <location>
        <begin position="279"/>
        <end position="318"/>
    </location>
</feature>
<evidence type="ECO:0000313" key="3">
    <source>
        <dbReference type="Proteomes" id="UP000054007"/>
    </source>
</evidence>
<feature type="compositionally biased region" description="Polar residues" evidence="1">
    <location>
        <begin position="306"/>
        <end position="318"/>
    </location>
</feature>